<feature type="compositionally biased region" description="Basic and acidic residues" evidence="1">
    <location>
        <begin position="71"/>
        <end position="83"/>
    </location>
</feature>
<proteinExistence type="predicted"/>
<gene>
    <name evidence="2" type="ORF">RIF29_04854</name>
</gene>
<feature type="region of interest" description="Disordered" evidence="1">
    <location>
        <begin position="57"/>
        <end position="101"/>
    </location>
</feature>
<name>A0AAN9J2E6_CROPI</name>
<organism evidence="2 3">
    <name type="scientific">Crotalaria pallida</name>
    <name type="common">Smooth rattlebox</name>
    <name type="synonym">Crotalaria striata</name>
    <dbReference type="NCBI Taxonomy" id="3830"/>
    <lineage>
        <taxon>Eukaryota</taxon>
        <taxon>Viridiplantae</taxon>
        <taxon>Streptophyta</taxon>
        <taxon>Embryophyta</taxon>
        <taxon>Tracheophyta</taxon>
        <taxon>Spermatophyta</taxon>
        <taxon>Magnoliopsida</taxon>
        <taxon>eudicotyledons</taxon>
        <taxon>Gunneridae</taxon>
        <taxon>Pentapetalae</taxon>
        <taxon>rosids</taxon>
        <taxon>fabids</taxon>
        <taxon>Fabales</taxon>
        <taxon>Fabaceae</taxon>
        <taxon>Papilionoideae</taxon>
        <taxon>50 kb inversion clade</taxon>
        <taxon>genistoids sensu lato</taxon>
        <taxon>core genistoids</taxon>
        <taxon>Crotalarieae</taxon>
        <taxon>Crotalaria</taxon>
    </lineage>
</organism>
<evidence type="ECO:0000313" key="2">
    <source>
        <dbReference type="EMBL" id="KAK7290431.1"/>
    </source>
</evidence>
<keyword evidence="3" id="KW-1185">Reference proteome</keyword>
<comment type="caution">
    <text evidence="2">The sequence shown here is derived from an EMBL/GenBank/DDBJ whole genome shotgun (WGS) entry which is preliminary data.</text>
</comment>
<accession>A0AAN9J2E6</accession>
<dbReference type="EMBL" id="JAYWIO010000001">
    <property type="protein sequence ID" value="KAK7290431.1"/>
    <property type="molecule type" value="Genomic_DNA"/>
</dbReference>
<evidence type="ECO:0000313" key="3">
    <source>
        <dbReference type="Proteomes" id="UP001372338"/>
    </source>
</evidence>
<protein>
    <submittedName>
        <fullName evidence="2">Uncharacterized protein</fullName>
    </submittedName>
</protein>
<reference evidence="2 3" key="1">
    <citation type="submission" date="2024-01" db="EMBL/GenBank/DDBJ databases">
        <title>The genomes of 5 underutilized Papilionoideae crops provide insights into root nodulation and disease resistanc.</title>
        <authorList>
            <person name="Yuan L."/>
        </authorList>
    </citation>
    <scope>NUCLEOTIDE SEQUENCE [LARGE SCALE GENOMIC DNA]</scope>
    <source>
        <strain evidence="2">ZHUSHIDOU_FW_LH</strain>
        <tissue evidence="2">Leaf</tissue>
    </source>
</reference>
<evidence type="ECO:0000256" key="1">
    <source>
        <dbReference type="SAM" id="MobiDB-lite"/>
    </source>
</evidence>
<dbReference type="Proteomes" id="UP001372338">
    <property type="component" value="Unassembled WGS sequence"/>
</dbReference>
<sequence>MHVAPFLCSATAVLSTGNHGGGITSYNCNEKLKPCSGVSNLDAACHDGDYRKDKEELERHSDRVPPGCVHGEVHSDEPGEPPRRRLGGGGGGRGGAMRQLW</sequence>
<dbReference type="AlphaFoldDB" id="A0AAN9J2E6"/>